<dbReference type="HOGENOM" id="CLU_1376828_0_0_14"/>
<dbReference type="EMBL" id="CP003199">
    <property type="protein sequence ID" value="AEW45641.1"/>
    <property type="molecule type" value="Genomic_DNA"/>
</dbReference>
<evidence type="ECO:0000313" key="3">
    <source>
        <dbReference type="Proteomes" id="UP000009135"/>
    </source>
</evidence>
<feature type="compositionally biased region" description="Basic and acidic residues" evidence="1">
    <location>
        <begin position="41"/>
        <end position="62"/>
    </location>
</feature>
<dbReference type="KEGG" id="mhe:MHC_03915"/>
<proteinExistence type="predicted"/>
<feature type="compositionally biased region" description="Polar residues" evidence="1">
    <location>
        <begin position="80"/>
        <end position="93"/>
    </location>
</feature>
<accession>H6N7L9</accession>
<name>H6N7L9_MYCHN</name>
<dbReference type="AlphaFoldDB" id="H6N7L9"/>
<keyword evidence="3" id="KW-1185">Reference proteome</keyword>
<evidence type="ECO:0000256" key="1">
    <source>
        <dbReference type="SAM" id="MobiDB-lite"/>
    </source>
</evidence>
<feature type="region of interest" description="Disordered" evidence="1">
    <location>
        <begin position="41"/>
        <end position="176"/>
    </location>
</feature>
<dbReference type="Proteomes" id="UP000009135">
    <property type="component" value="Chromosome"/>
</dbReference>
<reference evidence="2 3" key="1">
    <citation type="journal article" date="2012" name="J. Bacteriol.">
        <title>Complete genome sequence of Mycoplasma haemocanis strain Illinois.</title>
        <authorList>
            <person name="do Nascimento N.C."/>
            <person name="Guimaraes A.M."/>
            <person name="Santos A.P."/>
            <person name="Sanmiguel P.J."/>
            <person name="Messick J.B."/>
        </authorList>
    </citation>
    <scope>NUCLEOTIDE SEQUENCE [LARGE SCALE GENOMIC DNA]</scope>
    <source>
        <strain evidence="2 3">Illinois</strain>
    </source>
</reference>
<gene>
    <name evidence="2" type="ordered locus">MHC_03915</name>
</gene>
<evidence type="ECO:0000313" key="2">
    <source>
        <dbReference type="EMBL" id="AEW45641.1"/>
    </source>
</evidence>
<sequence length="200" mass="20831">MPILSAKLLKVGGPVLTGIGGVIATSSLVSKNAEEKLEERFKTKALSDEDPKIKEWKDRNESEQQGEGSGGEQGSQSEGTQDTQNTEPSTSGSGEAANAEGQQESTDTAGGEKSSSSESTKEGGEEGLSDDSGTGDTSTEEDSGANGVSDGSSDAENTHVLGNKYGSRDIGMTQQDLAKTKQVREDLENLKNRLLGLFPS</sequence>
<dbReference type="OrthoDB" id="9854073at2"/>
<organism evidence="2 3">
    <name type="scientific">Mycoplasma haemocanis (strain Illinois)</name>
    <dbReference type="NCBI Taxonomy" id="1111676"/>
    <lineage>
        <taxon>Bacteria</taxon>
        <taxon>Bacillati</taxon>
        <taxon>Mycoplasmatota</taxon>
        <taxon>Mollicutes</taxon>
        <taxon>Mycoplasmataceae</taxon>
        <taxon>Mycoplasma</taxon>
    </lineage>
</organism>
<protein>
    <submittedName>
        <fullName evidence="2">Uncharacterized protein</fullName>
    </submittedName>
</protein>